<dbReference type="InterPro" id="IPR000873">
    <property type="entry name" value="AMP-dep_synth/lig_dom"/>
</dbReference>
<proteinExistence type="predicted"/>
<evidence type="ECO:0000259" key="1">
    <source>
        <dbReference type="Pfam" id="PF00501"/>
    </source>
</evidence>
<dbReference type="Gene3D" id="3.40.50.12780">
    <property type="entry name" value="N-terminal domain of ligase-like"/>
    <property type="match status" value="1"/>
</dbReference>
<sequence length="388" mass="44159">MKPEKRLHWTGYMLLNTILDLIVEACQYSYEDKQSIRLMATNEDENGRWQLDSLATFQAASFVSMFFNIREQKDAEALYAIANLNQWAHIVAEHLNATNDARITFLTSGSAGKAKQISKPLYALEQEARIWLRLNGDVRYVYSMVATHHIYGFIWATILPALCNANVVDARQLPLSVIIQHNKSLIVTIADGLSMLQTIRHKMLSQCNVVISGSPCHHRHLKYAADIGVKRVIQIYGSTETGGVGWRDQCHTEYRLREDLMFIGTDIYQGESRLDIQDHLKFVSANSFVIEGRKDGMIQIKGRNVDIGEVRHKISQHPEIIDSAIKIKEHDEIKSIHVFIVPVRDALKDKLRYEIVTLCEQSVLAQNIVFGEKLPKNEMGKVADWSIS</sequence>
<comment type="caution">
    <text evidence="2">The sequence shown here is derived from an EMBL/GenBank/DDBJ whole genome shotgun (WGS) entry which is preliminary data.</text>
</comment>
<protein>
    <recommendedName>
        <fullName evidence="1">AMP-dependent synthetase/ligase domain-containing protein</fullName>
    </recommendedName>
</protein>
<dbReference type="InterPro" id="IPR045851">
    <property type="entry name" value="AMP-bd_C_sf"/>
</dbReference>
<feature type="domain" description="AMP-dependent synthetase/ligase" evidence="1">
    <location>
        <begin position="75"/>
        <end position="246"/>
    </location>
</feature>
<dbReference type="Proteomes" id="UP000478571">
    <property type="component" value="Unassembled WGS sequence"/>
</dbReference>
<dbReference type="AlphaFoldDB" id="A0A6L8M455"/>
<accession>A0A6L8M455</accession>
<keyword evidence="3" id="KW-1185">Reference proteome</keyword>
<dbReference type="Pfam" id="PF00501">
    <property type="entry name" value="AMP-binding"/>
    <property type="match status" value="1"/>
</dbReference>
<dbReference type="EMBL" id="WWEU01000005">
    <property type="protein sequence ID" value="MYM60502.1"/>
    <property type="molecule type" value="Genomic_DNA"/>
</dbReference>
<evidence type="ECO:0000313" key="2">
    <source>
        <dbReference type="EMBL" id="MYM60502.1"/>
    </source>
</evidence>
<evidence type="ECO:0000313" key="3">
    <source>
        <dbReference type="Proteomes" id="UP000478571"/>
    </source>
</evidence>
<dbReference type="Gene3D" id="3.30.300.30">
    <property type="match status" value="1"/>
</dbReference>
<dbReference type="SUPFAM" id="SSF56801">
    <property type="entry name" value="Acetyl-CoA synthetase-like"/>
    <property type="match status" value="1"/>
</dbReference>
<gene>
    <name evidence="2" type="ORF">GTG28_14820</name>
</gene>
<dbReference type="InterPro" id="IPR042099">
    <property type="entry name" value="ANL_N_sf"/>
</dbReference>
<dbReference type="RefSeq" id="WP_160931178.1">
    <property type="nucleotide sequence ID" value="NZ_WWEU01000005.1"/>
</dbReference>
<organism evidence="2 3">
    <name type="scientific">Vibrio tetraodonis subsp. pristinus</name>
    <dbReference type="NCBI Taxonomy" id="2695891"/>
    <lineage>
        <taxon>Bacteria</taxon>
        <taxon>Pseudomonadati</taxon>
        <taxon>Pseudomonadota</taxon>
        <taxon>Gammaproteobacteria</taxon>
        <taxon>Vibrionales</taxon>
        <taxon>Vibrionaceae</taxon>
        <taxon>Vibrio</taxon>
    </lineage>
</organism>
<reference evidence="2 3" key="1">
    <citation type="submission" date="2020-01" db="EMBL/GenBank/DDBJ databases">
        <title>Draft Genome Sequence of Vibrio sp. strain OCN044, Isolated from a Healthy Coral at Palmyra Atoll.</title>
        <authorList>
            <person name="Videau P."/>
            <person name="Loughran R."/>
            <person name="Esquivel A."/>
            <person name="Deadmond M."/>
            <person name="Paddock B.E."/>
            <person name="Saw J.H."/>
            <person name="Ushijima B."/>
        </authorList>
    </citation>
    <scope>NUCLEOTIDE SEQUENCE [LARGE SCALE GENOMIC DNA]</scope>
    <source>
        <strain evidence="2 3">OCN044</strain>
    </source>
</reference>
<name>A0A6L8M455_9VIBR</name>